<comment type="caution">
    <text evidence="1">The sequence shown here is derived from an EMBL/GenBank/DDBJ whole genome shotgun (WGS) entry which is preliminary data.</text>
</comment>
<evidence type="ECO:0000313" key="2">
    <source>
        <dbReference type="Proteomes" id="UP001196413"/>
    </source>
</evidence>
<evidence type="ECO:0000313" key="1">
    <source>
        <dbReference type="EMBL" id="KAJ1354567.1"/>
    </source>
</evidence>
<protein>
    <submittedName>
        <fullName evidence="1">Uncharacterized protein</fullName>
    </submittedName>
</protein>
<gene>
    <name evidence="1" type="ORF">KIN20_011549</name>
</gene>
<name>A0AAD5QL31_PARTN</name>
<reference evidence="1" key="1">
    <citation type="submission" date="2021-06" db="EMBL/GenBank/DDBJ databases">
        <title>Parelaphostrongylus tenuis whole genome reference sequence.</title>
        <authorList>
            <person name="Garwood T.J."/>
            <person name="Larsen P.A."/>
            <person name="Fountain-Jones N.M."/>
            <person name="Garbe J.R."/>
            <person name="Macchietto M.G."/>
            <person name="Kania S.A."/>
            <person name="Gerhold R.W."/>
            <person name="Richards J.E."/>
            <person name="Wolf T.M."/>
        </authorList>
    </citation>
    <scope>NUCLEOTIDE SEQUENCE</scope>
    <source>
        <strain evidence="1">MNPRO001-30</strain>
        <tissue evidence="1">Meninges</tissue>
    </source>
</reference>
<proteinExistence type="predicted"/>
<dbReference type="EMBL" id="JAHQIW010002123">
    <property type="protein sequence ID" value="KAJ1354567.1"/>
    <property type="molecule type" value="Genomic_DNA"/>
</dbReference>
<accession>A0AAD5QL31</accession>
<dbReference type="AlphaFoldDB" id="A0AAD5QL31"/>
<sequence>MVEVPVTVNHENTHLVHPAASYEYPLPVSPLGFKYFYITGKNIYEKSQSLLKKLLSVHNSRLFNIVYRHPLYSEICLRKWSISL</sequence>
<dbReference type="Proteomes" id="UP001196413">
    <property type="component" value="Unassembled WGS sequence"/>
</dbReference>
<organism evidence="1 2">
    <name type="scientific">Parelaphostrongylus tenuis</name>
    <name type="common">Meningeal worm</name>
    <dbReference type="NCBI Taxonomy" id="148309"/>
    <lineage>
        <taxon>Eukaryota</taxon>
        <taxon>Metazoa</taxon>
        <taxon>Ecdysozoa</taxon>
        <taxon>Nematoda</taxon>
        <taxon>Chromadorea</taxon>
        <taxon>Rhabditida</taxon>
        <taxon>Rhabditina</taxon>
        <taxon>Rhabditomorpha</taxon>
        <taxon>Strongyloidea</taxon>
        <taxon>Metastrongylidae</taxon>
        <taxon>Parelaphostrongylus</taxon>
    </lineage>
</organism>
<keyword evidence="2" id="KW-1185">Reference proteome</keyword>